<evidence type="ECO:0000313" key="2">
    <source>
        <dbReference type="EMBL" id="GGP24863.1"/>
    </source>
</evidence>
<dbReference type="EMBL" id="BMLY01000001">
    <property type="protein sequence ID" value="GGP24863.1"/>
    <property type="molecule type" value="Genomic_DNA"/>
</dbReference>
<organism evidence="2 3">
    <name type="scientific">Silvimonas amylolytica</name>
    <dbReference type="NCBI Taxonomy" id="449663"/>
    <lineage>
        <taxon>Bacteria</taxon>
        <taxon>Pseudomonadati</taxon>
        <taxon>Pseudomonadota</taxon>
        <taxon>Betaproteobacteria</taxon>
        <taxon>Neisseriales</taxon>
        <taxon>Chitinibacteraceae</taxon>
        <taxon>Silvimonas</taxon>
    </lineage>
</organism>
<keyword evidence="1" id="KW-0812">Transmembrane</keyword>
<feature type="transmembrane region" description="Helical" evidence="1">
    <location>
        <begin position="93"/>
        <end position="117"/>
    </location>
</feature>
<accession>A0ABQ2PHN2</accession>
<comment type="caution">
    <text evidence="2">The sequence shown here is derived from an EMBL/GenBank/DDBJ whole genome shotgun (WGS) entry which is preliminary data.</text>
</comment>
<protein>
    <submittedName>
        <fullName evidence="2">Uncharacterized protein</fullName>
    </submittedName>
</protein>
<evidence type="ECO:0000313" key="3">
    <source>
        <dbReference type="Proteomes" id="UP000621859"/>
    </source>
</evidence>
<evidence type="ECO:0000256" key="1">
    <source>
        <dbReference type="SAM" id="Phobius"/>
    </source>
</evidence>
<reference evidence="3" key="1">
    <citation type="journal article" date="2019" name="Int. J. Syst. Evol. Microbiol.">
        <title>The Global Catalogue of Microorganisms (GCM) 10K type strain sequencing project: providing services to taxonomists for standard genome sequencing and annotation.</title>
        <authorList>
            <consortium name="The Broad Institute Genomics Platform"/>
            <consortium name="The Broad Institute Genome Sequencing Center for Infectious Disease"/>
            <person name="Wu L."/>
            <person name="Ma J."/>
        </authorList>
    </citation>
    <scope>NUCLEOTIDE SEQUENCE [LARGE SCALE GENOMIC DNA]</scope>
    <source>
        <strain evidence="3">CGMCC 1.8860</strain>
    </source>
</reference>
<keyword evidence="1" id="KW-1133">Transmembrane helix</keyword>
<proteinExistence type="predicted"/>
<keyword evidence="1" id="KW-0472">Membrane</keyword>
<name>A0ABQ2PHN2_9NEIS</name>
<sequence>MSMPDFPPPVPQPARKTWTAHATVRLAGVLILFAGLIGGGLIYWLADDVVDSASSAMQGRQYTAQMERIGGTSGVLVAQFNDWLGHLWHGKQLGITLGILALLIAVFCFWLAGLMAVEIPQDTPTRR</sequence>
<dbReference type="Proteomes" id="UP000621859">
    <property type="component" value="Unassembled WGS sequence"/>
</dbReference>
<feature type="transmembrane region" description="Helical" evidence="1">
    <location>
        <begin position="24"/>
        <end position="46"/>
    </location>
</feature>
<keyword evidence="3" id="KW-1185">Reference proteome</keyword>
<gene>
    <name evidence="2" type="ORF">GCM10010971_06820</name>
</gene>